<reference evidence="10" key="1">
    <citation type="submission" date="2021-01" db="EMBL/GenBank/DDBJ databases">
        <authorList>
            <person name="Corre E."/>
            <person name="Pelletier E."/>
            <person name="Niang G."/>
            <person name="Scheremetjew M."/>
            <person name="Finn R."/>
            <person name="Kale V."/>
            <person name="Holt S."/>
            <person name="Cochrane G."/>
            <person name="Meng A."/>
            <person name="Brown T."/>
            <person name="Cohen L."/>
        </authorList>
    </citation>
    <scope>NUCLEOTIDE SEQUENCE</scope>
    <source>
        <strain evidence="10">CCMP219</strain>
    </source>
</reference>
<evidence type="ECO:0000256" key="9">
    <source>
        <dbReference type="RuleBase" id="RU004203"/>
    </source>
</evidence>
<keyword evidence="5" id="KW-0888">Threonine protease</keyword>
<evidence type="ECO:0000313" key="10">
    <source>
        <dbReference type="EMBL" id="CAD8305690.1"/>
    </source>
</evidence>
<dbReference type="InterPro" id="IPR001353">
    <property type="entry name" value="Proteasome_sua/b"/>
</dbReference>
<comment type="subcellular location">
    <subcellularLocation>
        <location evidence="9">Cytoplasm</location>
    </subcellularLocation>
    <subcellularLocation>
        <location evidence="9">Nucleus</location>
    </subcellularLocation>
</comment>
<keyword evidence="7 9" id="KW-0647">Proteasome</keyword>
<dbReference type="PANTHER" id="PTHR32194:SF0">
    <property type="entry name" value="ATP-DEPENDENT PROTEASE SUBUNIT HSLV"/>
    <property type="match status" value="1"/>
</dbReference>
<keyword evidence="9" id="KW-0539">Nucleus</keyword>
<dbReference type="PROSITE" id="PS00854">
    <property type="entry name" value="PROTEASOME_BETA_1"/>
    <property type="match status" value="1"/>
</dbReference>
<dbReference type="Pfam" id="PF00227">
    <property type="entry name" value="Proteasome"/>
    <property type="match status" value="1"/>
</dbReference>
<proteinExistence type="inferred from homology"/>
<organism evidence="10">
    <name type="scientific">Chlamydomonas euryale</name>
    <dbReference type="NCBI Taxonomy" id="1486919"/>
    <lineage>
        <taxon>Eukaryota</taxon>
        <taxon>Viridiplantae</taxon>
        <taxon>Chlorophyta</taxon>
        <taxon>core chlorophytes</taxon>
        <taxon>Chlorophyceae</taxon>
        <taxon>CS clade</taxon>
        <taxon>Chlamydomonadales</taxon>
        <taxon>Chlamydomonadaceae</taxon>
        <taxon>Chlamydomonas</taxon>
    </lineage>
</organism>
<dbReference type="PANTHER" id="PTHR32194">
    <property type="entry name" value="METALLOPROTEASE TLDD"/>
    <property type="match status" value="1"/>
</dbReference>
<dbReference type="GO" id="GO:0005634">
    <property type="term" value="C:nucleus"/>
    <property type="evidence" value="ECO:0007669"/>
    <property type="project" value="UniProtKB-SubCell"/>
</dbReference>
<evidence type="ECO:0000256" key="7">
    <source>
        <dbReference type="ARBA" id="ARBA00022942"/>
    </source>
</evidence>
<accession>A0A7R9Z505</accession>
<keyword evidence="4" id="KW-0645">Protease</keyword>
<dbReference type="GO" id="GO:0051603">
    <property type="term" value="P:proteolysis involved in protein catabolic process"/>
    <property type="evidence" value="ECO:0007669"/>
    <property type="project" value="InterPro"/>
</dbReference>
<dbReference type="PRINTS" id="PR00141">
    <property type="entry name" value="PROTEASOME"/>
</dbReference>
<dbReference type="InterPro" id="IPR000243">
    <property type="entry name" value="Pept_T1A_subB"/>
</dbReference>
<comment type="function">
    <text evidence="9">Component of the proteasome, a multicatalytic proteinase complex which is characterized by its ability to cleave peptides with Arg, Phe, Tyr, Leu, and Glu adjacent to the leaving group at neutral or slightly basic pH. The proteasome has an ATP-dependent proteolytic activity.</text>
</comment>
<gene>
    <name evidence="10" type="ORF">CEUR00632_LOCUS18214</name>
</gene>
<dbReference type="GO" id="GO:0005737">
    <property type="term" value="C:cytoplasm"/>
    <property type="evidence" value="ECO:0007669"/>
    <property type="project" value="UniProtKB-SubCell"/>
</dbReference>
<keyword evidence="3 9" id="KW-0963">Cytoplasm</keyword>
<dbReference type="GO" id="GO:0019774">
    <property type="term" value="C:proteasome core complex, beta-subunit complex"/>
    <property type="evidence" value="ECO:0007669"/>
    <property type="project" value="UniProtKB-ARBA"/>
</dbReference>
<sequence length="245" mass="25458">MPIPFPPMAAPTAAASAGMGLADGPVSMGTSIIAVTYDGGVILAADSRTSTGSYVANRVADKITPLSSKVYILRSGSAADTQAISSYVQLYIMQHQAEADEEIQVQTAARLAMNMSYGNKDMLQAGLIIAGWDKHAGGTVWGIPLGGTLLQAPYAIGGSGSAYIYGFIDKYWREGMSEAEAKAFVIKALSHAMARDASSGGCIRTVTIDKDGVWRVLLLGNHVSQAGRGAVARRCGVLPHGGAAH</sequence>
<evidence type="ECO:0000256" key="2">
    <source>
        <dbReference type="ARBA" id="ARBA00002000"/>
    </source>
</evidence>
<dbReference type="InterPro" id="IPR029055">
    <property type="entry name" value="Ntn_hydrolases_N"/>
</dbReference>
<comment type="catalytic activity">
    <reaction evidence="1">
        <text>Cleavage of peptide bonds with very broad specificity.</text>
        <dbReference type="EC" id="3.4.25.1"/>
    </reaction>
</comment>
<dbReference type="EMBL" id="HBEC01039199">
    <property type="protein sequence ID" value="CAD8305690.1"/>
    <property type="molecule type" value="Transcribed_RNA"/>
</dbReference>
<dbReference type="Gene3D" id="3.60.20.10">
    <property type="entry name" value="Glutamine Phosphoribosylpyrophosphate, subunit 1, domain 1"/>
    <property type="match status" value="1"/>
</dbReference>
<evidence type="ECO:0000256" key="3">
    <source>
        <dbReference type="ARBA" id="ARBA00022490"/>
    </source>
</evidence>
<dbReference type="PROSITE" id="PS51476">
    <property type="entry name" value="PROTEASOME_BETA_2"/>
    <property type="match status" value="1"/>
</dbReference>
<evidence type="ECO:0000256" key="1">
    <source>
        <dbReference type="ARBA" id="ARBA00001198"/>
    </source>
</evidence>
<evidence type="ECO:0000256" key="5">
    <source>
        <dbReference type="ARBA" id="ARBA00022698"/>
    </source>
</evidence>
<evidence type="ECO:0000256" key="6">
    <source>
        <dbReference type="ARBA" id="ARBA00022801"/>
    </source>
</evidence>
<dbReference type="SUPFAM" id="SSF56235">
    <property type="entry name" value="N-terminal nucleophile aminohydrolases (Ntn hydrolases)"/>
    <property type="match status" value="1"/>
</dbReference>
<evidence type="ECO:0000256" key="8">
    <source>
        <dbReference type="PIRSR" id="PIRSR600243-1"/>
    </source>
</evidence>
<dbReference type="CDD" id="cd03762">
    <property type="entry name" value="proteasome_beta_type_6"/>
    <property type="match status" value="1"/>
</dbReference>
<name>A0A7R9Z505_9CHLO</name>
<dbReference type="InterPro" id="IPR023333">
    <property type="entry name" value="Proteasome_suB-type"/>
</dbReference>
<comment type="subunit">
    <text evidence="9">Component of the proteasome complex.</text>
</comment>
<comment type="function">
    <text evidence="2">The proteasome is a multicatalytic proteinase complex which is characterized by its ability to cleave peptides with Arg, Phe, Tyr, Leu, and Glu adjacent to the leaving group at neutral or slightly basic pH. The proteasome has an ATP-dependent proteolytic activity.</text>
</comment>
<dbReference type="InterPro" id="IPR016050">
    <property type="entry name" value="Proteasome_bsu_CS"/>
</dbReference>
<protein>
    <recommendedName>
        <fullName evidence="9">Proteasome subunit beta</fullName>
    </recommendedName>
</protein>
<dbReference type="GO" id="GO:0004298">
    <property type="term" value="F:threonine-type endopeptidase activity"/>
    <property type="evidence" value="ECO:0007669"/>
    <property type="project" value="UniProtKB-KW"/>
</dbReference>
<feature type="active site" description="Nucleophile" evidence="8">
    <location>
        <position position="30"/>
    </location>
</feature>
<comment type="similarity">
    <text evidence="9">Belongs to the peptidase T1B family.</text>
</comment>
<keyword evidence="6" id="KW-0378">Hydrolase</keyword>
<dbReference type="AlphaFoldDB" id="A0A7R9Z505"/>
<evidence type="ECO:0000256" key="4">
    <source>
        <dbReference type="ARBA" id="ARBA00022670"/>
    </source>
</evidence>